<reference evidence="4 5" key="1">
    <citation type="submission" date="2020-10" db="EMBL/GenBank/DDBJ databases">
        <title>Ca. Dormibacterota MAGs.</title>
        <authorList>
            <person name="Montgomery K."/>
        </authorList>
    </citation>
    <scope>NUCLEOTIDE SEQUENCE [LARGE SCALE GENOMIC DNA]</scope>
    <source>
        <strain evidence="4">Mitchell_Peninsula_5</strain>
    </source>
</reference>
<dbReference type="Pfam" id="PF13205">
    <property type="entry name" value="Big_5"/>
    <property type="match status" value="2"/>
</dbReference>
<feature type="chain" id="PRO_5037129210" evidence="2">
    <location>
        <begin position="23"/>
        <end position="572"/>
    </location>
</feature>
<accession>A0A934KFX9</accession>
<keyword evidence="1 2" id="KW-0732">Signal</keyword>
<dbReference type="Gene3D" id="2.120.10.30">
    <property type="entry name" value="TolB, C-terminal domain"/>
    <property type="match status" value="2"/>
</dbReference>
<comment type="caution">
    <text evidence="4">The sequence shown here is derived from an EMBL/GenBank/DDBJ whole genome shotgun (WGS) entry which is preliminary data.</text>
</comment>
<evidence type="ECO:0000313" key="5">
    <source>
        <dbReference type="Proteomes" id="UP000614410"/>
    </source>
</evidence>
<organism evidence="4 5">
    <name type="scientific">Candidatus Amunia macphersoniae</name>
    <dbReference type="NCBI Taxonomy" id="3127014"/>
    <lineage>
        <taxon>Bacteria</taxon>
        <taxon>Bacillati</taxon>
        <taxon>Candidatus Dormiibacterota</taxon>
        <taxon>Candidatus Dormibacteria</taxon>
        <taxon>Candidatus Aeolococcales</taxon>
        <taxon>Candidatus Aeolococcaceae</taxon>
        <taxon>Candidatus Amunia</taxon>
    </lineage>
</organism>
<evidence type="ECO:0000256" key="2">
    <source>
        <dbReference type="SAM" id="SignalP"/>
    </source>
</evidence>
<name>A0A934KFX9_9BACT</name>
<evidence type="ECO:0000259" key="3">
    <source>
        <dbReference type="Pfam" id="PF13205"/>
    </source>
</evidence>
<feature type="domain" description="SbsA Ig-like" evidence="3">
    <location>
        <begin position="23"/>
        <end position="128"/>
    </location>
</feature>
<dbReference type="InterPro" id="IPR032812">
    <property type="entry name" value="SbsA_Ig"/>
</dbReference>
<feature type="signal peptide" evidence="2">
    <location>
        <begin position="1"/>
        <end position="22"/>
    </location>
</feature>
<dbReference type="SUPFAM" id="SSF82171">
    <property type="entry name" value="DPP6 N-terminal domain-like"/>
    <property type="match status" value="1"/>
</dbReference>
<dbReference type="InterPro" id="IPR011042">
    <property type="entry name" value="6-blade_b-propeller_TolB-like"/>
</dbReference>
<evidence type="ECO:0000256" key="1">
    <source>
        <dbReference type="ARBA" id="ARBA00022729"/>
    </source>
</evidence>
<dbReference type="Gene3D" id="2.60.40.3710">
    <property type="match status" value="1"/>
</dbReference>
<protein>
    <submittedName>
        <fullName evidence="4">Ig-like domain-containing protein</fullName>
    </submittedName>
</protein>
<feature type="domain" description="SbsA Ig-like" evidence="3">
    <location>
        <begin position="140"/>
        <end position="238"/>
    </location>
</feature>
<dbReference type="PROSITE" id="PS51257">
    <property type="entry name" value="PROKAR_LIPOPROTEIN"/>
    <property type="match status" value="1"/>
</dbReference>
<dbReference type="Pfam" id="PF07676">
    <property type="entry name" value="PD40"/>
    <property type="match status" value="1"/>
</dbReference>
<dbReference type="InterPro" id="IPR011659">
    <property type="entry name" value="WD40"/>
</dbReference>
<proteinExistence type="predicted"/>
<dbReference type="Proteomes" id="UP000614410">
    <property type="component" value="Unassembled WGS sequence"/>
</dbReference>
<gene>
    <name evidence="4" type="ORF">JF887_10345</name>
</gene>
<dbReference type="EMBL" id="JAEKNN010000052">
    <property type="protein sequence ID" value="MBJ7609809.1"/>
    <property type="molecule type" value="Genomic_DNA"/>
</dbReference>
<sequence length="572" mass="57455">MRALAGCVAAAALAVVLTGCFSAPPQITSLEPNRGSTGVPADSPVRVIFDKPVLHSSVDGRFTVDRSIPGCDFATLFTALSTAPCSIHWLENAPGFEFRHTGAVFAPLTMYTFTLAGGFTDSQGERNGLDHHWDLTSAPPPRLSSTVPADRVADVGVDAPLAASFTAPMDGPKTAAAISLRPTVSGTRVVRNASDHSRFVILPGQLLQPGITYTIAIDASARGEDEQALLAPAAIRFTVGARLESAHAVLLAGASGANATEVLLPALAPAAIGDPIAVPVLMRARLCSSATGCGSVADHAPLETYEAATVTRDGSHIAVVVDDAVTASSVLEVVDTVYNTTVTTAAGGVRPSWSPDGSKLALVTGSAVEVVAVPSGTVTGVEDGVGLTAAPLWSGESTLVLSIGASAAGPGSVQLVNLTVAARYALPGVPPGSTAEAVSAAGDRVAIAAPNGGVLVVPAAGAPGAAQPLPGQLDPLGFSGEGTVIAVNPDTNQLVRVSVAGGDTTTVGLGSGVVDLQTVQVAPDGRRLVYVAADPTGRRQAYVANADGSGALLITRFAGDTGLESQAIGFRD</sequence>
<dbReference type="AlphaFoldDB" id="A0A934KFX9"/>
<evidence type="ECO:0000313" key="4">
    <source>
        <dbReference type="EMBL" id="MBJ7609809.1"/>
    </source>
</evidence>